<protein>
    <submittedName>
        <fullName evidence="1">Uncharacterized protein</fullName>
    </submittedName>
</protein>
<dbReference type="RefSeq" id="WP_061789243.1">
    <property type="nucleotide sequence ID" value="NZ_CP024996.1"/>
</dbReference>
<dbReference type="AlphaFoldDB" id="A0AAD0U5Y6"/>
<sequence length="62" mass="7606">MDEIQDIPKRSFRDKVTGVLVWWGFVEGDYPEWDDRIEDIDFDLEPGNWRFDEDLQEWVPYP</sequence>
<evidence type="ECO:0000313" key="2">
    <source>
        <dbReference type="Proteomes" id="UP000269199"/>
    </source>
</evidence>
<dbReference type="EMBL" id="CP024996">
    <property type="protein sequence ID" value="AYR23036.1"/>
    <property type="molecule type" value="Genomic_DNA"/>
</dbReference>
<accession>A0AAD0U5Y6</accession>
<gene>
    <name evidence="1" type="ORF">RC54_04020</name>
</gene>
<organism evidence="1 2">
    <name type="scientific">Herbaspirillum rubrisubalbicans</name>
    <dbReference type="NCBI Taxonomy" id="80842"/>
    <lineage>
        <taxon>Bacteria</taxon>
        <taxon>Pseudomonadati</taxon>
        <taxon>Pseudomonadota</taxon>
        <taxon>Betaproteobacteria</taxon>
        <taxon>Burkholderiales</taxon>
        <taxon>Oxalobacteraceae</taxon>
        <taxon>Herbaspirillum</taxon>
    </lineage>
</organism>
<dbReference type="Proteomes" id="UP000269199">
    <property type="component" value="Chromosome"/>
</dbReference>
<reference evidence="1 2" key="1">
    <citation type="submission" date="2017-11" db="EMBL/GenBank/DDBJ databases">
        <title>Complete genome sequence of Herbaspirillum rubrisubalbicans DSM 11543.</title>
        <authorList>
            <person name="Chen M."/>
            <person name="An Q."/>
        </authorList>
    </citation>
    <scope>NUCLEOTIDE SEQUENCE [LARGE SCALE GENOMIC DNA]</scope>
    <source>
        <strain evidence="1 2">DSM 11543</strain>
    </source>
</reference>
<name>A0AAD0U5Y6_9BURK</name>
<proteinExistence type="predicted"/>
<evidence type="ECO:0000313" key="1">
    <source>
        <dbReference type="EMBL" id="AYR23036.1"/>
    </source>
</evidence>